<dbReference type="RefSeq" id="WP_061142669.1">
    <property type="nucleotide sequence ID" value="NZ_LNNH01000027.1"/>
</dbReference>
<evidence type="ECO:0008006" key="5">
    <source>
        <dbReference type="Google" id="ProtNLM"/>
    </source>
</evidence>
<dbReference type="InterPro" id="IPR011765">
    <property type="entry name" value="Pept_M16_N"/>
</dbReference>
<dbReference type="PANTHER" id="PTHR11851:SF134">
    <property type="entry name" value="ZINC-DEPENDENT PROTEASE"/>
    <property type="match status" value="1"/>
</dbReference>
<reference evidence="3 4" key="1">
    <citation type="submission" date="2015-11" db="EMBL/GenBank/DDBJ databases">
        <title>Genome Sequence of Bacillus simplex strain VanAntwerpen2.</title>
        <authorList>
            <person name="Couger M.B."/>
        </authorList>
    </citation>
    <scope>NUCLEOTIDE SEQUENCE [LARGE SCALE GENOMIC DNA]</scope>
    <source>
        <strain evidence="3 4">VanAntwerpen02</strain>
    </source>
</reference>
<evidence type="ECO:0000313" key="3">
    <source>
        <dbReference type="EMBL" id="KWW17528.1"/>
    </source>
</evidence>
<dbReference type="EMBL" id="LNNH01000027">
    <property type="protein sequence ID" value="KWW17528.1"/>
    <property type="molecule type" value="Genomic_DNA"/>
</dbReference>
<comment type="caution">
    <text evidence="3">The sequence shown here is derived from an EMBL/GenBank/DDBJ whole genome shotgun (WGS) entry which is preliminary data.</text>
</comment>
<evidence type="ECO:0000259" key="2">
    <source>
        <dbReference type="Pfam" id="PF05193"/>
    </source>
</evidence>
<dbReference type="Proteomes" id="UP000064189">
    <property type="component" value="Unassembled WGS sequence"/>
</dbReference>
<protein>
    <recommendedName>
        <fullName evidence="5">Insulinase family protein</fullName>
    </recommendedName>
</protein>
<evidence type="ECO:0000313" key="4">
    <source>
        <dbReference type="Proteomes" id="UP000064189"/>
    </source>
</evidence>
<dbReference type="GO" id="GO:0046872">
    <property type="term" value="F:metal ion binding"/>
    <property type="evidence" value="ECO:0007669"/>
    <property type="project" value="InterPro"/>
</dbReference>
<dbReference type="InterPro" id="IPR011249">
    <property type="entry name" value="Metalloenz_LuxS/M16"/>
</dbReference>
<feature type="domain" description="Peptidase M16 C-terminal" evidence="2">
    <location>
        <begin position="177"/>
        <end position="345"/>
    </location>
</feature>
<sequence>MVIGSHIEKKNINGLDTLLVNKKGFLENYILLSVGFGGMDSHFQDGWNRKIPYGTAHFLEHLIIQNVQFDAIYRFGEIGASLNASTNFERTSFSISCTEQLGLNIQMILKLVQSISITKDIVEKEKKIIKQEFMQLHSNRKNSCYTHLLSDLYGGESGLAQPIIGNSGSIESMDACMLQKCFQKFYSIENMKIIIIGELNPEEVYDVIERALANSPVKEKERFSPFIPVKRESLKIEQINSTQSVLFWGNAITYGNDAGNPYNDIRKEFSIRVGLEILFGRTSEFQRKIHGQGLIDGSIDVKCEFSNRYCFSLLNTITNKPSDVMEEIDKTKKDIRKRSIGDVEFLISKRRIIGRIIDVYDHPAKLANSILHYSIRGMDFSDVLDVMNLITKKEVMDAMHSHLL</sequence>
<accession>A0A109MX06</accession>
<dbReference type="Pfam" id="PF05193">
    <property type="entry name" value="Peptidase_M16_C"/>
    <property type="match status" value="1"/>
</dbReference>
<dbReference type="Gene3D" id="3.30.830.10">
    <property type="entry name" value="Metalloenzyme, LuxS/M16 peptidase-like"/>
    <property type="match status" value="2"/>
</dbReference>
<evidence type="ECO:0000259" key="1">
    <source>
        <dbReference type="Pfam" id="PF00675"/>
    </source>
</evidence>
<dbReference type="Pfam" id="PF00675">
    <property type="entry name" value="Peptidase_M16"/>
    <property type="match status" value="1"/>
</dbReference>
<dbReference type="AlphaFoldDB" id="A0A109MX06"/>
<keyword evidence="4" id="KW-1185">Reference proteome</keyword>
<name>A0A109MX06_9BACI</name>
<dbReference type="InterPro" id="IPR050361">
    <property type="entry name" value="MPP/UQCRC_Complex"/>
</dbReference>
<proteinExistence type="predicted"/>
<gene>
    <name evidence="3" type="ORF">AS888_21120</name>
</gene>
<dbReference type="InterPro" id="IPR007863">
    <property type="entry name" value="Peptidase_M16_C"/>
</dbReference>
<organism evidence="3 4">
    <name type="scientific">Peribacillus simplex</name>
    <dbReference type="NCBI Taxonomy" id="1478"/>
    <lineage>
        <taxon>Bacteria</taxon>
        <taxon>Bacillati</taxon>
        <taxon>Bacillota</taxon>
        <taxon>Bacilli</taxon>
        <taxon>Bacillales</taxon>
        <taxon>Bacillaceae</taxon>
        <taxon>Peribacillus</taxon>
    </lineage>
</organism>
<feature type="domain" description="Peptidase M16 N-terminal" evidence="1">
    <location>
        <begin position="53"/>
        <end position="156"/>
    </location>
</feature>
<dbReference type="SUPFAM" id="SSF63411">
    <property type="entry name" value="LuxS/MPP-like metallohydrolase"/>
    <property type="match status" value="2"/>
</dbReference>
<dbReference type="PANTHER" id="PTHR11851">
    <property type="entry name" value="METALLOPROTEASE"/>
    <property type="match status" value="1"/>
</dbReference>